<accession>A0A4W4EXJ3</accession>
<keyword evidence="3" id="KW-1015">Disulfide bond</keyword>
<name>A0A4W4EXJ3_ELEEL</name>
<reference evidence="6" key="1">
    <citation type="journal article" date="2014" name="Science">
        <title>Nonhuman genetics. Genomic basis for the convergent evolution of electric organs.</title>
        <authorList>
            <person name="Gallant J.R."/>
            <person name="Traeger L.L."/>
            <person name="Volkening J.D."/>
            <person name="Moffett H."/>
            <person name="Chen P.H."/>
            <person name="Novina C.D."/>
            <person name="Phillips G.N.Jr."/>
            <person name="Anand R."/>
            <person name="Wells G.B."/>
            <person name="Pinch M."/>
            <person name="Guth R."/>
            <person name="Unguez G.A."/>
            <person name="Albert J.S."/>
            <person name="Zakon H.H."/>
            <person name="Samanta M.P."/>
            <person name="Sussman M.R."/>
        </authorList>
    </citation>
    <scope>NUCLEOTIDE SEQUENCE [LARGE SCALE GENOMIC DNA]</scope>
</reference>
<dbReference type="GO" id="GO:0005886">
    <property type="term" value="C:plasma membrane"/>
    <property type="evidence" value="ECO:0007669"/>
    <property type="project" value="TreeGrafter"/>
</dbReference>
<dbReference type="InterPro" id="IPR007110">
    <property type="entry name" value="Ig-like_dom"/>
</dbReference>
<dbReference type="InterPro" id="IPR013106">
    <property type="entry name" value="Ig_V-set"/>
</dbReference>
<proteinExistence type="predicted"/>
<evidence type="ECO:0000313" key="5">
    <source>
        <dbReference type="Ensembl" id="ENSEEEP00000017114.2"/>
    </source>
</evidence>
<gene>
    <name evidence="5" type="primary">CHRM5</name>
</gene>
<dbReference type="InterPro" id="IPR036179">
    <property type="entry name" value="Ig-like_dom_sf"/>
</dbReference>
<dbReference type="GeneTree" id="ENSGT00940000164625"/>
<keyword evidence="6" id="KW-1185">Reference proteome</keyword>
<dbReference type="Pfam" id="PF07686">
    <property type="entry name" value="V-set"/>
    <property type="match status" value="1"/>
</dbReference>
<evidence type="ECO:0000256" key="1">
    <source>
        <dbReference type="ARBA" id="ARBA00022729"/>
    </source>
</evidence>
<reference evidence="5" key="3">
    <citation type="submission" date="2020-05" db="EMBL/GenBank/DDBJ databases">
        <title>Electrophorus electricus (electric eel) genome, fEleEle1, primary haplotype.</title>
        <authorList>
            <person name="Myers G."/>
            <person name="Meyer A."/>
            <person name="Fedrigo O."/>
            <person name="Formenti G."/>
            <person name="Rhie A."/>
            <person name="Tracey A."/>
            <person name="Sims Y."/>
            <person name="Jarvis E.D."/>
        </authorList>
    </citation>
    <scope>NUCLEOTIDE SEQUENCE [LARGE SCALE GENOMIC DNA]</scope>
</reference>
<reference evidence="5" key="5">
    <citation type="submission" date="2025-09" db="UniProtKB">
        <authorList>
            <consortium name="Ensembl"/>
        </authorList>
    </citation>
    <scope>IDENTIFICATION</scope>
</reference>
<dbReference type="InterPro" id="IPR003599">
    <property type="entry name" value="Ig_sub"/>
</dbReference>
<dbReference type="PROSITE" id="PS50835">
    <property type="entry name" value="IG_LIKE"/>
    <property type="match status" value="2"/>
</dbReference>
<reference evidence="5" key="4">
    <citation type="submission" date="2025-08" db="UniProtKB">
        <authorList>
            <consortium name="Ensembl"/>
        </authorList>
    </citation>
    <scope>IDENTIFICATION</scope>
</reference>
<dbReference type="PANTHER" id="PTHR23268:SF28">
    <property type="entry name" value="T CELL RECEPTOR BETA VARIABLE 19"/>
    <property type="match status" value="1"/>
</dbReference>
<dbReference type="GO" id="GO:0002376">
    <property type="term" value="P:immune system process"/>
    <property type="evidence" value="ECO:0007669"/>
    <property type="project" value="UniProtKB-KW"/>
</dbReference>
<dbReference type="GO" id="GO:0007166">
    <property type="term" value="P:cell surface receptor signaling pathway"/>
    <property type="evidence" value="ECO:0007669"/>
    <property type="project" value="TreeGrafter"/>
</dbReference>
<feature type="domain" description="Ig-like" evidence="4">
    <location>
        <begin position="53"/>
        <end position="147"/>
    </location>
</feature>
<dbReference type="Proteomes" id="UP000314983">
    <property type="component" value="Chromosome 13"/>
</dbReference>
<organism evidence="5 6">
    <name type="scientific">Electrophorus electricus</name>
    <name type="common">Electric eel</name>
    <name type="synonym">Gymnotus electricus</name>
    <dbReference type="NCBI Taxonomy" id="8005"/>
    <lineage>
        <taxon>Eukaryota</taxon>
        <taxon>Metazoa</taxon>
        <taxon>Chordata</taxon>
        <taxon>Craniata</taxon>
        <taxon>Vertebrata</taxon>
        <taxon>Euteleostomi</taxon>
        <taxon>Actinopterygii</taxon>
        <taxon>Neopterygii</taxon>
        <taxon>Teleostei</taxon>
        <taxon>Ostariophysi</taxon>
        <taxon>Gymnotiformes</taxon>
        <taxon>Gymnotoidei</taxon>
        <taxon>Gymnotidae</taxon>
        <taxon>Electrophorus</taxon>
    </lineage>
</organism>
<dbReference type="SMART" id="SM00409">
    <property type="entry name" value="IG"/>
    <property type="match status" value="1"/>
</dbReference>
<dbReference type="PANTHER" id="PTHR23268">
    <property type="entry name" value="T-CELL RECEPTOR BETA CHAIN"/>
    <property type="match status" value="1"/>
</dbReference>
<reference evidence="6" key="2">
    <citation type="journal article" date="2017" name="Sci. Adv.">
        <title>A tail of two voltages: Proteomic comparison of the three electric organs of the electric eel.</title>
        <authorList>
            <person name="Traeger L.L."/>
            <person name="Sabat G."/>
            <person name="Barrett-Wilt G.A."/>
            <person name="Wells G.B."/>
            <person name="Sussman M.R."/>
        </authorList>
    </citation>
    <scope>NUCLEOTIDE SEQUENCE [LARGE SCALE GENOMIC DNA]</scope>
</reference>
<evidence type="ECO:0000259" key="4">
    <source>
        <dbReference type="PROSITE" id="PS50835"/>
    </source>
</evidence>
<evidence type="ECO:0000313" key="6">
    <source>
        <dbReference type="Proteomes" id="UP000314983"/>
    </source>
</evidence>
<dbReference type="FunFam" id="2.60.40.10:FF:000283">
    <property type="entry name" value="Immunoglobulin kappa constant"/>
    <property type="match status" value="1"/>
</dbReference>
<dbReference type="AlphaFoldDB" id="A0A4W4EXJ3"/>
<dbReference type="SUPFAM" id="SSF48726">
    <property type="entry name" value="Immunoglobulin"/>
    <property type="match status" value="2"/>
</dbReference>
<dbReference type="Pfam" id="PF07654">
    <property type="entry name" value="C1-set"/>
    <property type="match status" value="1"/>
</dbReference>
<dbReference type="InterPro" id="IPR050413">
    <property type="entry name" value="TCR_beta_variable"/>
</dbReference>
<keyword evidence="2" id="KW-0391">Immunity</keyword>
<sequence length="275" mass="30928">MQWEFTNCPVCNYTHVVCTHLHMVYCVIFVYGSSEVRIDQDPEVLFANQNSLVTLLCEHDNSDHYRMYWYRQIRDSVDLQLLSYSAGPKLVDIEPPFNKAEKYKVKRLEVKKATLQITKLETADTGSYFCATSRGYQAYFGAGTKLTVLDPNAKITPPAVKILGPNLAEKCKNGRVTVVCVATGFYPDHVEVFWQINGLNQIEGVATDNAARKKSTTESSYKISSRLTTTYKEWNKGSQYTCTVTFFNGTAKSKHSDSITGPQGMSLSMPLSTVY</sequence>
<protein>
    <recommendedName>
        <fullName evidence="4">Ig-like domain-containing protein</fullName>
    </recommendedName>
</protein>
<dbReference type="InterPro" id="IPR003597">
    <property type="entry name" value="Ig_C1-set"/>
</dbReference>
<dbReference type="SMART" id="SM00407">
    <property type="entry name" value="IGc1"/>
    <property type="match status" value="1"/>
</dbReference>
<evidence type="ECO:0000256" key="3">
    <source>
        <dbReference type="ARBA" id="ARBA00023157"/>
    </source>
</evidence>
<evidence type="ECO:0000256" key="2">
    <source>
        <dbReference type="ARBA" id="ARBA00022859"/>
    </source>
</evidence>
<dbReference type="Ensembl" id="ENSEEET00000017309.2">
    <property type="protein sequence ID" value="ENSEEEP00000017114.2"/>
    <property type="gene ID" value="ENSEEEG00000008461.2"/>
</dbReference>
<dbReference type="Gene3D" id="2.60.40.10">
    <property type="entry name" value="Immunoglobulins"/>
    <property type="match status" value="2"/>
</dbReference>
<keyword evidence="1" id="KW-0732">Signal</keyword>
<feature type="domain" description="Ig-like" evidence="4">
    <location>
        <begin position="158"/>
        <end position="260"/>
    </location>
</feature>
<dbReference type="SMART" id="SM00406">
    <property type="entry name" value="IGv"/>
    <property type="match status" value="1"/>
</dbReference>
<dbReference type="InterPro" id="IPR013783">
    <property type="entry name" value="Ig-like_fold"/>
</dbReference>